<keyword evidence="1" id="KW-0812">Transmembrane</keyword>
<organism evidence="2 3">
    <name type="scientific">Aquariibacter albus</name>
    <dbReference type="NCBI Taxonomy" id="2759899"/>
    <lineage>
        <taxon>Bacteria</taxon>
        <taxon>Pseudomonadati</taxon>
        <taxon>Pseudomonadota</taxon>
        <taxon>Betaproteobacteria</taxon>
        <taxon>Burkholderiales</taxon>
        <taxon>Sphaerotilaceae</taxon>
        <taxon>Aquariibacter</taxon>
    </lineage>
</organism>
<dbReference type="Proteomes" id="UP000586093">
    <property type="component" value="Unassembled WGS sequence"/>
</dbReference>
<feature type="transmembrane region" description="Helical" evidence="1">
    <location>
        <begin position="51"/>
        <end position="74"/>
    </location>
</feature>
<keyword evidence="3" id="KW-1185">Reference proteome</keyword>
<evidence type="ECO:0000313" key="3">
    <source>
        <dbReference type="Proteomes" id="UP000586093"/>
    </source>
</evidence>
<evidence type="ECO:0000256" key="1">
    <source>
        <dbReference type="SAM" id="Phobius"/>
    </source>
</evidence>
<gene>
    <name evidence="2" type="ORF">H4F90_12710</name>
</gene>
<feature type="transmembrane region" description="Helical" evidence="1">
    <location>
        <begin position="21"/>
        <end position="45"/>
    </location>
</feature>
<dbReference type="AlphaFoldDB" id="A0A839HTN6"/>
<proteinExistence type="predicted"/>
<protein>
    <submittedName>
        <fullName evidence="2">Uncharacterized protein</fullName>
    </submittedName>
</protein>
<keyword evidence="1" id="KW-0472">Membrane</keyword>
<accession>A0A839HTN6</accession>
<name>A0A839HTN6_9BURK</name>
<dbReference type="EMBL" id="JACIVI010000005">
    <property type="protein sequence ID" value="MBB1162839.1"/>
    <property type="molecule type" value="Genomic_DNA"/>
</dbReference>
<comment type="caution">
    <text evidence="2">The sequence shown here is derived from an EMBL/GenBank/DDBJ whole genome shotgun (WGS) entry which is preliminary data.</text>
</comment>
<reference evidence="2 3" key="1">
    <citation type="submission" date="2020-08" db="EMBL/GenBank/DDBJ databases">
        <title>Aquariorum lacteus gen. nov., sp. nov., a new member of the family Comamonadaceae, isolated from freshwater aquarium.</title>
        <authorList>
            <person name="Chun S.-J."/>
        </authorList>
    </citation>
    <scope>NUCLEOTIDE SEQUENCE [LARGE SCALE GENOMIC DNA]</scope>
    <source>
        <strain evidence="2 3">SJAQ100</strain>
    </source>
</reference>
<keyword evidence="1" id="KW-1133">Transmembrane helix</keyword>
<dbReference type="RefSeq" id="WP_182665176.1">
    <property type="nucleotide sequence ID" value="NZ_JACIVI010000005.1"/>
</dbReference>
<sequence length="77" mass="7724">MSTQGITRAIQELNHHEIEQVAGGLDLGSLLVPLAGITGLLGSVFGTIRGVLAPLVAPVLSTLNGVLATLLGGLKLG</sequence>
<evidence type="ECO:0000313" key="2">
    <source>
        <dbReference type="EMBL" id="MBB1162839.1"/>
    </source>
</evidence>